<dbReference type="Gene3D" id="3.30.1330.60">
    <property type="entry name" value="OmpA-like domain"/>
    <property type="match status" value="1"/>
</dbReference>
<evidence type="ECO:0000259" key="10">
    <source>
        <dbReference type="PROSITE" id="PS51123"/>
    </source>
</evidence>
<dbReference type="Proteomes" id="UP001595685">
    <property type="component" value="Unassembled WGS sequence"/>
</dbReference>
<proteinExistence type="inferred from homology"/>
<dbReference type="EMBL" id="JBHRWW010000010">
    <property type="protein sequence ID" value="MFC3689505.1"/>
    <property type="molecule type" value="Genomic_DNA"/>
</dbReference>
<keyword evidence="8" id="KW-0175">Coiled coil</keyword>
<keyword evidence="6 7" id="KW-0472">Membrane</keyword>
<evidence type="ECO:0000256" key="7">
    <source>
        <dbReference type="PROSITE-ProRule" id="PRU00473"/>
    </source>
</evidence>
<evidence type="ECO:0000256" key="2">
    <source>
        <dbReference type="ARBA" id="ARBA00008914"/>
    </source>
</evidence>
<evidence type="ECO:0000256" key="1">
    <source>
        <dbReference type="ARBA" id="ARBA00004162"/>
    </source>
</evidence>
<comment type="caution">
    <text evidence="11">The sequence shown here is derived from an EMBL/GenBank/DDBJ whole genome shotgun (WGS) entry which is preliminary data.</text>
</comment>
<dbReference type="PROSITE" id="PS51123">
    <property type="entry name" value="OMPA_2"/>
    <property type="match status" value="1"/>
</dbReference>
<dbReference type="RefSeq" id="WP_340295014.1">
    <property type="nucleotide sequence ID" value="NZ_JBBEOI010000199.1"/>
</dbReference>
<dbReference type="InterPro" id="IPR006665">
    <property type="entry name" value="OmpA-like"/>
</dbReference>
<keyword evidence="3" id="KW-1003">Cell membrane</keyword>
<evidence type="ECO:0000313" key="12">
    <source>
        <dbReference type="Proteomes" id="UP001595685"/>
    </source>
</evidence>
<evidence type="ECO:0000256" key="5">
    <source>
        <dbReference type="ARBA" id="ARBA00022989"/>
    </source>
</evidence>
<dbReference type="Pfam" id="PF13677">
    <property type="entry name" value="MotB_plug"/>
    <property type="match status" value="1"/>
</dbReference>
<dbReference type="InterPro" id="IPR050330">
    <property type="entry name" value="Bact_OuterMem_StrucFunc"/>
</dbReference>
<dbReference type="InterPro" id="IPR036737">
    <property type="entry name" value="OmpA-like_sf"/>
</dbReference>
<dbReference type="InterPro" id="IPR025713">
    <property type="entry name" value="MotB-like_N_dom"/>
</dbReference>
<dbReference type="PANTHER" id="PTHR30329">
    <property type="entry name" value="STATOR ELEMENT OF FLAGELLAR MOTOR COMPLEX"/>
    <property type="match status" value="1"/>
</dbReference>
<organism evidence="11 12">
    <name type="scientific">Aquipuribacter hungaricus</name>
    <dbReference type="NCBI Taxonomy" id="545624"/>
    <lineage>
        <taxon>Bacteria</taxon>
        <taxon>Bacillati</taxon>
        <taxon>Actinomycetota</taxon>
        <taxon>Actinomycetes</taxon>
        <taxon>Micrococcales</taxon>
        <taxon>Intrasporangiaceae</taxon>
        <taxon>Aquipuribacter</taxon>
    </lineage>
</organism>
<keyword evidence="11" id="KW-0282">Flagellum</keyword>
<keyword evidence="11" id="KW-0969">Cilium</keyword>
<feature type="domain" description="OmpA-like" evidence="10">
    <location>
        <begin position="155"/>
        <end position="277"/>
    </location>
</feature>
<dbReference type="SUPFAM" id="SSF103088">
    <property type="entry name" value="OmpA-like"/>
    <property type="match status" value="1"/>
</dbReference>
<evidence type="ECO:0000256" key="9">
    <source>
        <dbReference type="SAM" id="Phobius"/>
    </source>
</evidence>
<evidence type="ECO:0000313" key="11">
    <source>
        <dbReference type="EMBL" id="MFC3689505.1"/>
    </source>
</evidence>
<evidence type="ECO:0000256" key="6">
    <source>
        <dbReference type="ARBA" id="ARBA00023136"/>
    </source>
</evidence>
<keyword evidence="11" id="KW-0966">Cell projection</keyword>
<feature type="transmembrane region" description="Helical" evidence="9">
    <location>
        <begin position="23"/>
        <end position="43"/>
    </location>
</feature>
<evidence type="ECO:0000256" key="3">
    <source>
        <dbReference type="ARBA" id="ARBA00022475"/>
    </source>
</evidence>
<reference evidence="12" key="1">
    <citation type="journal article" date="2019" name="Int. J. Syst. Evol. Microbiol.">
        <title>The Global Catalogue of Microorganisms (GCM) 10K type strain sequencing project: providing services to taxonomists for standard genome sequencing and annotation.</title>
        <authorList>
            <consortium name="The Broad Institute Genomics Platform"/>
            <consortium name="The Broad Institute Genome Sequencing Center for Infectious Disease"/>
            <person name="Wu L."/>
            <person name="Ma J."/>
        </authorList>
    </citation>
    <scope>NUCLEOTIDE SEQUENCE [LARGE SCALE GENOMIC DNA]</scope>
    <source>
        <strain evidence="12">NCAIM B.02333</strain>
    </source>
</reference>
<keyword evidence="12" id="KW-1185">Reference proteome</keyword>
<dbReference type="Pfam" id="PF00691">
    <property type="entry name" value="OmpA"/>
    <property type="match status" value="1"/>
</dbReference>
<accession>A0ABV7WIQ4</accession>
<comment type="subcellular location">
    <subcellularLocation>
        <location evidence="1">Cell membrane</location>
        <topology evidence="1">Single-pass membrane protein</topology>
    </subcellularLocation>
</comment>
<dbReference type="PANTHER" id="PTHR30329:SF20">
    <property type="entry name" value="EXPORTED PROTEIN"/>
    <property type="match status" value="1"/>
</dbReference>
<comment type="similarity">
    <text evidence="2">Belongs to the MotB family.</text>
</comment>
<evidence type="ECO:0000256" key="4">
    <source>
        <dbReference type="ARBA" id="ARBA00022692"/>
    </source>
</evidence>
<keyword evidence="4 9" id="KW-0812">Transmembrane</keyword>
<evidence type="ECO:0000256" key="8">
    <source>
        <dbReference type="SAM" id="Coils"/>
    </source>
</evidence>
<keyword evidence="5 9" id="KW-1133">Transmembrane helix</keyword>
<name>A0ABV7WIQ4_9MICO</name>
<sequence>MSGHKGRRGGGHEEEHENHERWLISYADMITLLMVLFVVMFAISNVDQKKFAELSAGLSAGFGAPRFVAMDGAISPLSGAGPMIDPISVEIPPVGPPGGDSTGEVPAQEEAEKAASDLAAAQAELARLDDVEAQAQAALAAVGLQDRAGFRVTEEGLVVVLFADDVFFANGSATIQPTGERVIDTLGPVLLGAGSPVSAEGHANHLPVGAGSIYPSNWELSAARAAAVARRLVEVEGLPASTVDATGYGDARPLVPIADPASLTTNRRVDLLLRSNASPEVRALLPTLDATRS</sequence>
<gene>
    <name evidence="11" type="ORF">ACFOLH_14230</name>
</gene>
<feature type="coiled-coil region" evidence="8">
    <location>
        <begin position="111"/>
        <end position="138"/>
    </location>
</feature>
<protein>
    <submittedName>
        <fullName evidence="11">Flagellar motor protein MotB</fullName>
    </submittedName>
</protein>